<keyword evidence="2" id="KW-1185">Reference proteome</keyword>
<evidence type="ECO:0000313" key="2">
    <source>
        <dbReference type="Proteomes" id="UP000681594"/>
    </source>
</evidence>
<gene>
    <name evidence="1" type="ORF">J8J14_24385</name>
</gene>
<dbReference type="EMBL" id="JAGIZB010000076">
    <property type="protein sequence ID" value="MBP0447875.1"/>
    <property type="molecule type" value="Genomic_DNA"/>
</dbReference>
<accession>A0ABS4ALH5</accession>
<protein>
    <submittedName>
        <fullName evidence="1">Uncharacterized protein</fullName>
    </submittedName>
</protein>
<organism evidence="1 2">
    <name type="scientific">Pararoseomonas baculiformis</name>
    <dbReference type="NCBI Taxonomy" id="2820812"/>
    <lineage>
        <taxon>Bacteria</taxon>
        <taxon>Pseudomonadati</taxon>
        <taxon>Pseudomonadota</taxon>
        <taxon>Alphaproteobacteria</taxon>
        <taxon>Acetobacterales</taxon>
        <taxon>Acetobacteraceae</taxon>
        <taxon>Pararoseomonas</taxon>
    </lineage>
</organism>
<reference evidence="1 2" key="1">
    <citation type="submission" date="2021-03" db="EMBL/GenBank/DDBJ databases">
        <authorList>
            <person name="So Y."/>
        </authorList>
    </citation>
    <scope>NUCLEOTIDE SEQUENCE [LARGE SCALE GENOMIC DNA]</scope>
    <source>
        <strain evidence="1 2">SSH11</strain>
    </source>
</reference>
<dbReference type="Proteomes" id="UP000681594">
    <property type="component" value="Unassembled WGS sequence"/>
</dbReference>
<sequence>MTLTLQVPGAGNTLHNALVAAATGATGGFAAFAFATSTGIDTALAEPAIHKRLERFPA</sequence>
<evidence type="ECO:0000313" key="1">
    <source>
        <dbReference type="EMBL" id="MBP0447875.1"/>
    </source>
</evidence>
<name>A0ABS4ALH5_9PROT</name>
<proteinExistence type="predicted"/>
<comment type="caution">
    <text evidence="1">The sequence shown here is derived from an EMBL/GenBank/DDBJ whole genome shotgun (WGS) entry which is preliminary data.</text>
</comment>
<dbReference type="RefSeq" id="WP_209382144.1">
    <property type="nucleotide sequence ID" value="NZ_JAGIZB010000076.1"/>
</dbReference>